<accession>A0AA38HXV4</accession>
<dbReference type="FunFam" id="1.10.630.10:FF:000042">
    <property type="entry name" value="Cytochrome P450"/>
    <property type="match status" value="1"/>
</dbReference>
<dbReference type="InterPro" id="IPR017972">
    <property type="entry name" value="Cyt_P450_CS"/>
</dbReference>
<gene>
    <name evidence="15" type="ORF">Zmor_023372</name>
</gene>
<keyword evidence="8" id="KW-0492">Microsome</keyword>
<dbReference type="PROSITE" id="PS00086">
    <property type="entry name" value="CYTOCHROME_P450"/>
    <property type="match status" value="1"/>
</dbReference>
<keyword evidence="11 14" id="KW-0503">Monooxygenase</keyword>
<name>A0AA38HXV4_9CUCU</name>
<evidence type="ECO:0008006" key="17">
    <source>
        <dbReference type="Google" id="ProtNLM"/>
    </source>
</evidence>
<keyword evidence="5 13" id="KW-0349">Heme</keyword>
<dbReference type="PANTHER" id="PTHR24292:SF54">
    <property type="entry name" value="CYP9F3-RELATED"/>
    <property type="match status" value="1"/>
</dbReference>
<evidence type="ECO:0000256" key="8">
    <source>
        <dbReference type="ARBA" id="ARBA00022848"/>
    </source>
</evidence>
<reference evidence="15" key="1">
    <citation type="journal article" date="2023" name="G3 (Bethesda)">
        <title>Whole genome assemblies of Zophobas morio and Tenebrio molitor.</title>
        <authorList>
            <person name="Kaur S."/>
            <person name="Stinson S.A."/>
            <person name="diCenzo G.C."/>
        </authorList>
    </citation>
    <scope>NUCLEOTIDE SEQUENCE</scope>
    <source>
        <strain evidence="15">QUZm001</strain>
    </source>
</reference>
<evidence type="ECO:0000256" key="14">
    <source>
        <dbReference type="RuleBase" id="RU000461"/>
    </source>
</evidence>
<keyword evidence="12" id="KW-0472">Membrane</keyword>
<dbReference type="SUPFAM" id="SSF48264">
    <property type="entry name" value="Cytochrome P450"/>
    <property type="match status" value="1"/>
</dbReference>
<evidence type="ECO:0000256" key="4">
    <source>
        <dbReference type="ARBA" id="ARBA00010617"/>
    </source>
</evidence>
<keyword evidence="6 13" id="KW-0479">Metal-binding</keyword>
<feature type="binding site" description="axial binding residue" evidence="13">
    <location>
        <position position="472"/>
    </location>
    <ligand>
        <name>heme</name>
        <dbReference type="ChEBI" id="CHEBI:30413"/>
    </ligand>
    <ligandPart>
        <name>Fe</name>
        <dbReference type="ChEBI" id="CHEBI:18248"/>
    </ligandPart>
</feature>
<evidence type="ECO:0000256" key="6">
    <source>
        <dbReference type="ARBA" id="ARBA00022723"/>
    </source>
</evidence>
<proteinExistence type="inferred from homology"/>
<evidence type="ECO:0000256" key="13">
    <source>
        <dbReference type="PIRSR" id="PIRSR602401-1"/>
    </source>
</evidence>
<evidence type="ECO:0000256" key="5">
    <source>
        <dbReference type="ARBA" id="ARBA00022617"/>
    </source>
</evidence>
<dbReference type="InterPro" id="IPR001128">
    <property type="entry name" value="Cyt_P450"/>
</dbReference>
<evidence type="ECO:0000256" key="12">
    <source>
        <dbReference type="ARBA" id="ARBA00023136"/>
    </source>
</evidence>
<dbReference type="InterPro" id="IPR050476">
    <property type="entry name" value="Insect_CytP450_Detox"/>
</dbReference>
<dbReference type="EMBL" id="JALNTZ010000007">
    <property type="protein sequence ID" value="KAJ3645736.1"/>
    <property type="molecule type" value="Genomic_DNA"/>
</dbReference>
<evidence type="ECO:0000256" key="7">
    <source>
        <dbReference type="ARBA" id="ARBA00022824"/>
    </source>
</evidence>
<keyword evidence="9 14" id="KW-0560">Oxidoreductase</keyword>
<evidence type="ECO:0000256" key="9">
    <source>
        <dbReference type="ARBA" id="ARBA00023002"/>
    </source>
</evidence>
<dbReference type="InterPro" id="IPR002401">
    <property type="entry name" value="Cyt_P450_E_grp-I"/>
</dbReference>
<dbReference type="PRINTS" id="PR00463">
    <property type="entry name" value="EP450I"/>
</dbReference>
<evidence type="ECO:0000313" key="15">
    <source>
        <dbReference type="EMBL" id="KAJ3645736.1"/>
    </source>
</evidence>
<keyword evidence="7" id="KW-0256">Endoplasmic reticulum</keyword>
<dbReference type="PANTHER" id="PTHR24292">
    <property type="entry name" value="CYTOCHROME P450"/>
    <property type="match status" value="1"/>
</dbReference>
<evidence type="ECO:0000256" key="10">
    <source>
        <dbReference type="ARBA" id="ARBA00023004"/>
    </source>
</evidence>
<evidence type="ECO:0000256" key="11">
    <source>
        <dbReference type="ARBA" id="ARBA00023033"/>
    </source>
</evidence>
<protein>
    <recommendedName>
        <fullName evidence="17">Cytochrome P450</fullName>
    </recommendedName>
</protein>
<dbReference type="AlphaFoldDB" id="A0AA38HXV4"/>
<dbReference type="PRINTS" id="PR00385">
    <property type="entry name" value="P450"/>
</dbReference>
<comment type="similarity">
    <text evidence="4 14">Belongs to the cytochrome P450 family.</text>
</comment>
<dbReference type="GO" id="GO:0020037">
    <property type="term" value="F:heme binding"/>
    <property type="evidence" value="ECO:0007669"/>
    <property type="project" value="InterPro"/>
</dbReference>
<dbReference type="GO" id="GO:0005506">
    <property type="term" value="F:iron ion binding"/>
    <property type="evidence" value="ECO:0007669"/>
    <property type="project" value="InterPro"/>
</dbReference>
<evidence type="ECO:0000256" key="2">
    <source>
        <dbReference type="ARBA" id="ARBA00004174"/>
    </source>
</evidence>
<comment type="cofactor">
    <cofactor evidence="1 13">
        <name>heme</name>
        <dbReference type="ChEBI" id="CHEBI:30413"/>
    </cofactor>
</comment>
<sequence>MWIFIVTGVLMVLGYWILNRRQNHWTRKGVPQLKPTFIFGNFGPLVFRKLSPPELVQKMYDSGQDQRYFGIYQFLRPGLMLRDPELIKQITVKDFEHFLDHVGFIDPEVDPLFGKNLFALRGMQWREMRSTLSPTFTSSKMKYMFSLMSQNGEHFVKHFLQKNEDVIEVEMRDIASRFANDVIANTVFGFECDSLKETNNEFYTMGKLATDFTNLRTVLVFMGNVLLPKILKFFKVTFFPKKMTSFFGRIIKENIESREKYGVKRSDMIGLLLEARKNKHNDDELSSLPDTGFATVQESEIGKNQKLRKCEITDEDITAQAFVFFFAGFDSVSTLMCFIAYELALNQEIQEKLRNEVDATNEKCSGPNTYEALITMKYMDMVVSETLRKWPNAVGTDRICTKSYTIEPKTPNEKPVHLDKGDMIFIPVFGIQRDPQYYPEPERFDPERFNDENKHKIKPYTFFPFGTGPRNCIGSRFALMEVKLLFYNILSNFEIIPIEKTQIPIRFNRKSINMASEKGFWLGLQRRVK</sequence>
<dbReference type="GO" id="GO:0004497">
    <property type="term" value="F:monooxygenase activity"/>
    <property type="evidence" value="ECO:0007669"/>
    <property type="project" value="UniProtKB-KW"/>
</dbReference>
<dbReference type="Pfam" id="PF00067">
    <property type="entry name" value="p450"/>
    <property type="match status" value="1"/>
</dbReference>
<dbReference type="GO" id="GO:0016705">
    <property type="term" value="F:oxidoreductase activity, acting on paired donors, with incorporation or reduction of molecular oxygen"/>
    <property type="evidence" value="ECO:0007669"/>
    <property type="project" value="InterPro"/>
</dbReference>
<evidence type="ECO:0000256" key="3">
    <source>
        <dbReference type="ARBA" id="ARBA00004406"/>
    </source>
</evidence>
<keyword evidence="16" id="KW-1185">Reference proteome</keyword>
<comment type="caution">
    <text evidence="15">The sequence shown here is derived from an EMBL/GenBank/DDBJ whole genome shotgun (WGS) entry which is preliminary data.</text>
</comment>
<dbReference type="Proteomes" id="UP001168821">
    <property type="component" value="Unassembled WGS sequence"/>
</dbReference>
<dbReference type="CDD" id="cd11056">
    <property type="entry name" value="CYP6-like"/>
    <property type="match status" value="1"/>
</dbReference>
<comment type="subcellular location">
    <subcellularLocation>
        <location evidence="3">Endoplasmic reticulum membrane</location>
        <topology evidence="3">Peripheral membrane protein</topology>
    </subcellularLocation>
    <subcellularLocation>
        <location evidence="2">Microsome membrane</location>
        <topology evidence="2">Peripheral membrane protein</topology>
    </subcellularLocation>
</comment>
<evidence type="ECO:0000313" key="16">
    <source>
        <dbReference type="Proteomes" id="UP001168821"/>
    </source>
</evidence>
<keyword evidence="10 13" id="KW-0408">Iron</keyword>
<evidence type="ECO:0000256" key="1">
    <source>
        <dbReference type="ARBA" id="ARBA00001971"/>
    </source>
</evidence>
<dbReference type="Gene3D" id="1.10.630.10">
    <property type="entry name" value="Cytochrome P450"/>
    <property type="match status" value="1"/>
</dbReference>
<organism evidence="15 16">
    <name type="scientific">Zophobas morio</name>
    <dbReference type="NCBI Taxonomy" id="2755281"/>
    <lineage>
        <taxon>Eukaryota</taxon>
        <taxon>Metazoa</taxon>
        <taxon>Ecdysozoa</taxon>
        <taxon>Arthropoda</taxon>
        <taxon>Hexapoda</taxon>
        <taxon>Insecta</taxon>
        <taxon>Pterygota</taxon>
        <taxon>Neoptera</taxon>
        <taxon>Endopterygota</taxon>
        <taxon>Coleoptera</taxon>
        <taxon>Polyphaga</taxon>
        <taxon>Cucujiformia</taxon>
        <taxon>Tenebrionidae</taxon>
        <taxon>Zophobas</taxon>
    </lineage>
</organism>
<dbReference type="InterPro" id="IPR036396">
    <property type="entry name" value="Cyt_P450_sf"/>
</dbReference>
<dbReference type="GO" id="GO:0005789">
    <property type="term" value="C:endoplasmic reticulum membrane"/>
    <property type="evidence" value="ECO:0007669"/>
    <property type="project" value="UniProtKB-SubCell"/>
</dbReference>